<keyword evidence="6" id="KW-0694">RNA-binding</keyword>
<keyword evidence="5" id="KW-0539">Nucleus</keyword>
<dbReference type="Gene3D" id="3.30.70.330">
    <property type="match status" value="1"/>
</dbReference>
<feature type="region of interest" description="Disordered" evidence="7">
    <location>
        <begin position="1"/>
        <end position="48"/>
    </location>
</feature>
<dbReference type="GO" id="GO:0008380">
    <property type="term" value="P:RNA splicing"/>
    <property type="evidence" value="ECO:0007669"/>
    <property type="project" value="UniProtKB-KW"/>
</dbReference>
<feature type="compositionally biased region" description="Basic and acidic residues" evidence="7">
    <location>
        <begin position="741"/>
        <end position="774"/>
    </location>
</feature>
<name>A0AA36A6L5_LACSI</name>
<dbReference type="SUPFAM" id="SSF54928">
    <property type="entry name" value="RNA-binding domain, RBD"/>
    <property type="match status" value="1"/>
</dbReference>
<feature type="domain" description="RRM" evidence="8">
    <location>
        <begin position="657"/>
        <end position="734"/>
    </location>
</feature>
<keyword evidence="2" id="KW-0507">mRNA processing</keyword>
<evidence type="ECO:0000256" key="2">
    <source>
        <dbReference type="ARBA" id="ARBA00022664"/>
    </source>
</evidence>
<dbReference type="SMART" id="SM00386">
    <property type="entry name" value="HAT"/>
    <property type="match status" value="8"/>
</dbReference>
<evidence type="ECO:0000256" key="7">
    <source>
        <dbReference type="SAM" id="MobiDB-lite"/>
    </source>
</evidence>
<evidence type="ECO:0000259" key="8">
    <source>
        <dbReference type="PROSITE" id="PS50102"/>
    </source>
</evidence>
<feature type="compositionally biased region" description="Basic and acidic residues" evidence="7">
    <location>
        <begin position="617"/>
        <end position="650"/>
    </location>
</feature>
<gene>
    <name evidence="9" type="ORF">LSALG_LOCUS42884</name>
</gene>
<dbReference type="EMBL" id="OX465085">
    <property type="protein sequence ID" value="CAI9304517.1"/>
    <property type="molecule type" value="Genomic_DNA"/>
</dbReference>
<dbReference type="PANTHER" id="PTHR17204">
    <property type="entry name" value="PRE-MRNA PROCESSING PROTEIN PRP39-RELATED"/>
    <property type="match status" value="1"/>
</dbReference>
<dbReference type="SUPFAM" id="SSF48452">
    <property type="entry name" value="TPR-like"/>
    <property type="match status" value="1"/>
</dbReference>
<dbReference type="PROSITE" id="PS50102">
    <property type="entry name" value="RRM"/>
    <property type="match status" value="1"/>
</dbReference>
<dbReference type="AlphaFoldDB" id="A0AA36A6L5"/>
<feature type="region of interest" description="Disordered" evidence="7">
    <location>
        <begin position="578"/>
        <end position="650"/>
    </location>
</feature>
<evidence type="ECO:0000256" key="4">
    <source>
        <dbReference type="ARBA" id="ARBA00023187"/>
    </source>
</evidence>
<dbReference type="InterPro" id="IPR011990">
    <property type="entry name" value="TPR-like_helical_dom_sf"/>
</dbReference>
<dbReference type="GO" id="GO:0005634">
    <property type="term" value="C:nucleus"/>
    <property type="evidence" value="ECO:0007669"/>
    <property type="project" value="UniProtKB-SubCell"/>
</dbReference>
<dbReference type="Gene3D" id="1.25.40.10">
    <property type="entry name" value="Tetratricopeptide repeat domain"/>
    <property type="match status" value="2"/>
</dbReference>
<dbReference type="Proteomes" id="UP001177003">
    <property type="component" value="Chromosome 9"/>
</dbReference>
<proteinExistence type="predicted"/>
<dbReference type="SMART" id="SM00360">
    <property type="entry name" value="RRM"/>
    <property type="match status" value="1"/>
</dbReference>
<dbReference type="PANTHER" id="PTHR17204:SF25">
    <property type="entry name" value="RRM DOMAIN-CONTAINING PROTEIN"/>
    <property type="match status" value="1"/>
</dbReference>
<keyword evidence="3" id="KW-0677">Repeat</keyword>
<dbReference type="InterPro" id="IPR008847">
    <property type="entry name" value="Suf"/>
</dbReference>
<dbReference type="GO" id="GO:0006397">
    <property type="term" value="P:mRNA processing"/>
    <property type="evidence" value="ECO:0007669"/>
    <property type="project" value="UniProtKB-KW"/>
</dbReference>
<feature type="region of interest" description="Disordered" evidence="7">
    <location>
        <begin position="729"/>
        <end position="822"/>
    </location>
</feature>
<dbReference type="InterPro" id="IPR035979">
    <property type="entry name" value="RBD_domain_sf"/>
</dbReference>
<reference evidence="9" key="1">
    <citation type="submission" date="2023-04" db="EMBL/GenBank/DDBJ databases">
        <authorList>
            <person name="Vijverberg K."/>
            <person name="Xiong W."/>
            <person name="Schranz E."/>
        </authorList>
    </citation>
    <scope>NUCLEOTIDE SEQUENCE</scope>
</reference>
<accession>A0AA36A6L5</accession>
<dbReference type="GO" id="GO:0003723">
    <property type="term" value="F:RNA binding"/>
    <property type="evidence" value="ECO:0007669"/>
    <property type="project" value="UniProtKB-UniRule"/>
</dbReference>
<evidence type="ECO:0000313" key="10">
    <source>
        <dbReference type="Proteomes" id="UP001177003"/>
    </source>
</evidence>
<keyword evidence="10" id="KW-1185">Reference proteome</keyword>
<comment type="subcellular location">
    <subcellularLocation>
        <location evidence="1">Nucleus</location>
    </subcellularLocation>
</comment>
<evidence type="ECO:0000256" key="6">
    <source>
        <dbReference type="PROSITE-ProRule" id="PRU00176"/>
    </source>
</evidence>
<evidence type="ECO:0000256" key="1">
    <source>
        <dbReference type="ARBA" id="ARBA00004123"/>
    </source>
</evidence>
<dbReference type="InterPro" id="IPR012677">
    <property type="entry name" value="Nucleotide-bd_a/b_plait_sf"/>
</dbReference>
<evidence type="ECO:0000313" key="9">
    <source>
        <dbReference type="EMBL" id="CAI9304517.1"/>
    </source>
</evidence>
<keyword evidence="4" id="KW-0508">mRNA splicing</keyword>
<protein>
    <recommendedName>
        <fullName evidence="8">RRM domain-containing protein</fullName>
    </recommendedName>
</protein>
<dbReference type="InterPro" id="IPR000504">
    <property type="entry name" value="RRM_dom"/>
</dbReference>
<dbReference type="Pfam" id="PF05843">
    <property type="entry name" value="Suf"/>
    <property type="match status" value="1"/>
</dbReference>
<evidence type="ECO:0000256" key="5">
    <source>
        <dbReference type="ARBA" id="ARBA00023242"/>
    </source>
</evidence>
<dbReference type="InterPro" id="IPR003107">
    <property type="entry name" value="HAT"/>
</dbReference>
<dbReference type="Pfam" id="PF00076">
    <property type="entry name" value="RRM_1"/>
    <property type="match status" value="1"/>
</dbReference>
<evidence type="ECO:0000256" key="3">
    <source>
        <dbReference type="ARBA" id="ARBA00022737"/>
    </source>
</evidence>
<organism evidence="9 10">
    <name type="scientific">Lactuca saligna</name>
    <name type="common">Willowleaf lettuce</name>
    <dbReference type="NCBI Taxonomy" id="75948"/>
    <lineage>
        <taxon>Eukaryota</taxon>
        <taxon>Viridiplantae</taxon>
        <taxon>Streptophyta</taxon>
        <taxon>Embryophyta</taxon>
        <taxon>Tracheophyta</taxon>
        <taxon>Spermatophyta</taxon>
        <taxon>Magnoliopsida</taxon>
        <taxon>eudicotyledons</taxon>
        <taxon>Gunneridae</taxon>
        <taxon>Pentapetalae</taxon>
        <taxon>asterids</taxon>
        <taxon>campanulids</taxon>
        <taxon>Asterales</taxon>
        <taxon>Asteraceae</taxon>
        <taxon>Cichorioideae</taxon>
        <taxon>Cichorieae</taxon>
        <taxon>Lactucinae</taxon>
        <taxon>Lactuca</taxon>
    </lineage>
</organism>
<sequence length="822" mass="93543">MDETLVTSSEPPPSDGDPMDVVTEPHNPNDNQSASSSDSDSESDDEAQAALELQTLETELSTNPANYDAHVQYIKALRKQGDIDKLRLAREAMSELFPLTPAMWQQWANDEISLTLTSGNEGAIPTVEKLYERAVSDYLSVSLWYDYLSFIQKYDSSVRECSPSGISKARDLFERALTACGLHVTEGCKIWEAYRSYEEMILDGMDKTDSELREKQVQRIRSIYHRQLSITHSDLKSTLLTYKTWESKHGNTLDISSSNTDGLSPQVASTYQKALEMLTLRADFEEKIVKSDETDTERLQSFMAYLKFEQSSGDPIRVKSIYEPRVKSLYERAITEFPISSDLWIDYTNYLNKTLKADKTLRDIYNRATRNCPWVGELWVRFMLYLERCHSSEKELSDVFERSLQCTFSTIDEYVDIFLTRVDGLRRRITFAKELDNGLDFVLIRDTFQRASDYLSPQLKNSNTYSLLQIHSYWARLESSIGKDITAARGVWESLLKNSGSMIEAWKGYISMETEMGHIKEARSLYKRCYTMRFPGTGSEDICNSWILFEREFGSLEDFDHASQKVTPRLQELQLYKLQQETDEVEDPPKRNRREKRKAASDAAAPIEHPPAKRQKDKANKVEKSVAQKDKDMAHGENEPKIKNPTPEKPKLYTDKCTVFVSNLNPKANEEELRSFFSDVGGAGEIRILKDKLTKKSRGLAYVDFCDDAHLEAAVAKNKQTFLGKKLTIVRSDPKGKRKASFGDDRNSTKPGRGGDGDDTNSGERGHKKVELKGKNTFAVPRNVRPLGWSGGNEPPSAAATEGEDEKPKSNQELRNMLLNKK</sequence>